<proteinExistence type="predicted"/>
<name>A0A5S9TX91_ARATH</name>
<evidence type="ECO:0000313" key="2">
    <source>
        <dbReference type="EMBL" id="CAA0193438.1"/>
    </source>
</evidence>
<evidence type="ECO:0000259" key="1">
    <source>
        <dbReference type="Pfam" id="PF00240"/>
    </source>
</evidence>
<sequence length="124" mass="14490">MNALVLDLILKSASCHVGRQQWKSRMCHVGYALIELLENVTRKLERECHHVNTLNSHGKREIAERQRFKVKSQFLSEKKIDIEIDPMDKIEQIKEGIEEEIGIPSDDLTAEHYNRLRGSVIHRF</sequence>
<dbReference type="OrthoDB" id="10319542at2759"/>
<dbReference type="Proteomes" id="UP000434276">
    <property type="component" value="Unassembled WGS sequence"/>
</dbReference>
<dbReference type="ExpressionAtlas" id="A0A5S9TX91">
    <property type="expression patterns" value="baseline and differential"/>
</dbReference>
<reference evidence="2 3" key="1">
    <citation type="submission" date="2019-12" db="EMBL/GenBank/DDBJ databases">
        <authorList>
            <person name="Jiao W.-B."/>
            <person name="Schneeberger K."/>
        </authorList>
    </citation>
    <scope>NUCLEOTIDE SEQUENCE [LARGE SCALE GENOMIC DNA]</scope>
    <source>
        <strain evidence="3">cv. C24</strain>
    </source>
</reference>
<organism evidence="2 3">
    <name type="scientific">Arabidopsis thaliana</name>
    <name type="common">Mouse-ear cress</name>
    <dbReference type="NCBI Taxonomy" id="3702"/>
    <lineage>
        <taxon>Eukaryota</taxon>
        <taxon>Viridiplantae</taxon>
        <taxon>Streptophyta</taxon>
        <taxon>Embryophyta</taxon>
        <taxon>Tracheophyta</taxon>
        <taxon>Spermatophyta</taxon>
        <taxon>Magnoliopsida</taxon>
        <taxon>eudicotyledons</taxon>
        <taxon>Gunneridae</taxon>
        <taxon>Pentapetalae</taxon>
        <taxon>rosids</taxon>
        <taxon>malvids</taxon>
        <taxon>Brassicales</taxon>
        <taxon>Brassicaceae</taxon>
        <taxon>Camelineae</taxon>
        <taxon>Arabidopsis</taxon>
    </lineage>
</organism>
<dbReference type="InterPro" id="IPR029071">
    <property type="entry name" value="Ubiquitin-like_domsf"/>
</dbReference>
<feature type="domain" description="Ubiquitin-like" evidence="1">
    <location>
        <begin position="69"/>
        <end position="107"/>
    </location>
</feature>
<protein>
    <recommendedName>
        <fullName evidence="1">Ubiquitin-like domain-containing protein</fullName>
    </recommendedName>
</protein>
<evidence type="ECO:0000313" key="3">
    <source>
        <dbReference type="Proteomes" id="UP000434276"/>
    </source>
</evidence>
<dbReference type="InterPro" id="IPR000626">
    <property type="entry name" value="Ubiquitin-like_dom"/>
</dbReference>
<gene>
    <name evidence="2" type="ORF">C24_LOCUS1216</name>
</gene>
<dbReference type="AlphaFoldDB" id="A0A5S9TX91"/>
<dbReference type="SUPFAM" id="SSF54236">
    <property type="entry name" value="Ubiquitin-like"/>
    <property type="match status" value="1"/>
</dbReference>
<dbReference type="EMBL" id="CACSHJ010000087">
    <property type="protein sequence ID" value="CAA0193438.1"/>
    <property type="molecule type" value="Genomic_DNA"/>
</dbReference>
<dbReference type="Gene3D" id="3.10.20.90">
    <property type="entry name" value="Phosphatidylinositol 3-kinase Catalytic Subunit, Chain A, domain 1"/>
    <property type="match status" value="1"/>
</dbReference>
<accession>A0A5S9TX91</accession>
<dbReference type="Pfam" id="PF00240">
    <property type="entry name" value="ubiquitin"/>
    <property type="match status" value="1"/>
</dbReference>